<comment type="caution">
    <text evidence="4">The sequence shown here is derived from an EMBL/GenBank/DDBJ whole genome shotgun (WGS) entry which is preliminary data.</text>
</comment>
<dbReference type="InterPro" id="IPR049046">
    <property type="entry name" value="Beta-AFase-like_GH127_middle"/>
</dbReference>
<evidence type="ECO:0000259" key="1">
    <source>
        <dbReference type="Pfam" id="PF07944"/>
    </source>
</evidence>
<evidence type="ECO:0000313" key="4">
    <source>
        <dbReference type="EMBL" id="MBB5334960.1"/>
    </source>
</evidence>
<dbReference type="GO" id="GO:0005975">
    <property type="term" value="P:carbohydrate metabolic process"/>
    <property type="evidence" value="ECO:0007669"/>
    <property type="project" value="InterPro"/>
</dbReference>
<reference evidence="4 5" key="1">
    <citation type="submission" date="2020-08" db="EMBL/GenBank/DDBJ databases">
        <title>Genomic Encyclopedia of Type Strains, Phase IV (KMG-IV): sequencing the most valuable type-strain genomes for metagenomic binning, comparative biology and taxonomic classification.</title>
        <authorList>
            <person name="Goeker M."/>
        </authorList>
    </citation>
    <scope>NUCLEOTIDE SEQUENCE [LARGE SCALE GENOMIC DNA]</scope>
    <source>
        <strain evidence="4 5">DSM 24661</strain>
    </source>
</reference>
<proteinExistence type="predicted"/>
<dbReference type="InterPro" id="IPR049174">
    <property type="entry name" value="Beta-AFase-like"/>
</dbReference>
<accession>A0A840UFL0</accession>
<sequence>MNNINIKITTPFWLNYFKLIKNEMLPYQWAVLNDTADIVIEKERDAAYIPSQKSHAIENFKIAAGLKTGHHYGMVFQDSDVYKWLEAAAYCLKRFPDKEVQKITDDLINLIGKAQESNGYLNTYFTIEAPTRKFKRLYQSHELYCAGHFIEAAVAYYEAVNNKHALNIACKLADHLCHTFGNAPNQIHDYDGHEEIEIGLLRLYKITKNKNYLNLAHFFLYERGKDPEFFHKQVSADPDKSVLIEGMDNFKASYYQNHKPILEQTTAEGHAVRVTYMCTAMAMLANEADDTAILEAAKKLWQNITQKRMYITGGIGSTVIGEAFTTDYDLPNDSMYCETCASIGLIFFAGNMLKNDINSHYSNIMEKALYNTVIGGMALDGKHFFYVNPLEVNPAICHTNPSKSHVKTTRPAWFGCACCPPNIARLIASLDSYIYTIKNNIIYCNLYLANCCTLSVNGKNIAFTEETNYPWDGNINFTINTARQFGLGLRIPDWCESFTLKLNDKNLLYNIKNGFIIIDRNWSVNDQIELILSMPVQIYTSHPSIIADSGKLAIQRGPLMYCLEGVDNGSNLHLLYLSKNAIFTEQQKNSALGNIITLETTAQKLCSDFNWHNHLYYNARHIKNKFIPQKIQLIPYYTWGNRGENEMRLWLNEYNS</sequence>
<dbReference type="InterPro" id="IPR012878">
    <property type="entry name" value="Beta-AFase-like_GH127_cat"/>
</dbReference>
<feature type="domain" description="Non-reducing end beta-L-arabinofuranosidase-like GH127 catalytic" evidence="1">
    <location>
        <begin position="5"/>
        <end position="431"/>
    </location>
</feature>
<dbReference type="AlphaFoldDB" id="A0A840UFL0"/>
<evidence type="ECO:0000259" key="2">
    <source>
        <dbReference type="Pfam" id="PF20736"/>
    </source>
</evidence>
<dbReference type="RefSeq" id="WP_196611237.1">
    <property type="nucleotide sequence ID" value="NZ_JACHFH010000001.1"/>
</dbReference>
<name>A0A840UFL0_9FIRM</name>
<keyword evidence="5" id="KW-1185">Reference proteome</keyword>
<dbReference type="EMBL" id="JACHFH010000001">
    <property type="protein sequence ID" value="MBB5334960.1"/>
    <property type="molecule type" value="Genomic_DNA"/>
</dbReference>
<dbReference type="Proteomes" id="UP000559117">
    <property type="component" value="Unassembled WGS sequence"/>
</dbReference>
<organism evidence="4 5">
    <name type="scientific">Pectinatus brassicae</name>
    <dbReference type="NCBI Taxonomy" id="862415"/>
    <lineage>
        <taxon>Bacteria</taxon>
        <taxon>Bacillati</taxon>
        <taxon>Bacillota</taxon>
        <taxon>Negativicutes</taxon>
        <taxon>Selenomonadales</taxon>
        <taxon>Selenomonadaceae</taxon>
        <taxon>Pectinatus</taxon>
    </lineage>
</organism>
<dbReference type="PANTHER" id="PTHR43465">
    <property type="entry name" value="DUF1680 DOMAIN PROTEIN (AFU_ORTHOLOGUE AFUA_1G08910)"/>
    <property type="match status" value="1"/>
</dbReference>
<feature type="domain" description="Non-reducing end beta-L-arabinofuranosidase-like GH127 middle" evidence="2">
    <location>
        <begin position="442"/>
        <end position="534"/>
    </location>
</feature>
<gene>
    <name evidence="4" type="ORF">HNR32_000060</name>
</gene>
<dbReference type="Pfam" id="PF20736">
    <property type="entry name" value="Glyco_hydro127M"/>
    <property type="match status" value="1"/>
</dbReference>
<feature type="domain" description="Non-reducing end beta-L-arabinofuranosidase-like GH127 C-terminal" evidence="3">
    <location>
        <begin position="536"/>
        <end position="652"/>
    </location>
</feature>
<dbReference type="PANTHER" id="PTHR43465:SF2">
    <property type="entry name" value="DUF1680 DOMAIN PROTEIN (AFU_ORTHOLOGUE AFUA_1G08910)"/>
    <property type="match status" value="1"/>
</dbReference>
<evidence type="ECO:0000259" key="3">
    <source>
        <dbReference type="Pfam" id="PF20737"/>
    </source>
</evidence>
<dbReference type="Pfam" id="PF20737">
    <property type="entry name" value="Glyco_hydro127C"/>
    <property type="match status" value="1"/>
</dbReference>
<dbReference type="SUPFAM" id="SSF48208">
    <property type="entry name" value="Six-hairpin glycosidases"/>
    <property type="match status" value="1"/>
</dbReference>
<dbReference type="InterPro" id="IPR008928">
    <property type="entry name" value="6-hairpin_glycosidase_sf"/>
</dbReference>
<dbReference type="InterPro" id="IPR049049">
    <property type="entry name" value="Beta-AFase-like_GH127_C"/>
</dbReference>
<evidence type="ECO:0008006" key="6">
    <source>
        <dbReference type="Google" id="ProtNLM"/>
    </source>
</evidence>
<evidence type="ECO:0000313" key="5">
    <source>
        <dbReference type="Proteomes" id="UP000559117"/>
    </source>
</evidence>
<dbReference type="Pfam" id="PF07944">
    <property type="entry name" value="Beta-AFase-like_GH127_cat"/>
    <property type="match status" value="1"/>
</dbReference>
<protein>
    <recommendedName>
        <fullName evidence="6">Glycoside hydrolase family 127 protein</fullName>
    </recommendedName>
</protein>
<dbReference type="Gene3D" id="1.50.10.20">
    <property type="match status" value="1"/>
</dbReference>